<keyword evidence="3" id="KW-1185">Reference proteome</keyword>
<gene>
    <name evidence="2" type="ORF">PENTCL1PPCAC_23367</name>
</gene>
<feature type="non-terminal residue" evidence="2">
    <location>
        <position position="86"/>
    </location>
</feature>
<comment type="caution">
    <text evidence="2">The sequence shown here is derived from an EMBL/GenBank/DDBJ whole genome shotgun (WGS) entry which is preliminary data.</text>
</comment>
<organism evidence="2 3">
    <name type="scientific">Pristionchus entomophagus</name>
    <dbReference type="NCBI Taxonomy" id="358040"/>
    <lineage>
        <taxon>Eukaryota</taxon>
        <taxon>Metazoa</taxon>
        <taxon>Ecdysozoa</taxon>
        <taxon>Nematoda</taxon>
        <taxon>Chromadorea</taxon>
        <taxon>Rhabditida</taxon>
        <taxon>Rhabditina</taxon>
        <taxon>Diplogasteromorpha</taxon>
        <taxon>Diplogasteroidea</taxon>
        <taxon>Neodiplogasteridae</taxon>
        <taxon>Pristionchus</taxon>
    </lineage>
</organism>
<feature type="region of interest" description="Disordered" evidence="1">
    <location>
        <begin position="1"/>
        <end position="20"/>
    </location>
</feature>
<dbReference type="AlphaFoldDB" id="A0AAV5U491"/>
<dbReference type="EMBL" id="BTSX01000005">
    <property type="protein sequence ID" value="GMT01193.1"/>
    <property type="molecule type" value="Genomic_DNA"/>
</dbReference>
<evidence type="ECO:0000256" key="1">
    <source>
        <dbReference type="SAM" id="MobiDB-lite"/>
    </source>
</evidence>
<dbReference type="Proteomes" id="UP001432027">
    <property type="component" value="Unassembled WGS sequence"/>
</dbReference>
<name>A0AAV5U491_9BILA</name>
<evidence type="ECO:0000313" key="2">
    <source>
        <dbReference type="EMBL" id="GMT01193.1"/>
    </source>
</evidence>
<accession>A0AAV5U491</accession>
<proteinExistence type="predicted"/>
<reference evidence="2" key="1">
    <citation type="submission" date="2023-10" db="EMBL/GenBank/DDBJ databases">
        <title>Genome assembly of Pristionchus species.</title>
        <authorList>
            <person name="Yoshida K."/>
            <person name="Sommer R.J."/>
        </authorList>
    </citation>
    <scope>NUCLEOTIDE SEQUENCE</scope>
    <source>
        <strain evidence="2">RS0144</strain>
    </source>
</reference>
<sequence>DRLASTMTNGSGSTDDGPSLAQQIDEWRSARGNKHAEEYSKILEPLAKIVDAGEPRSLELLSVFLQTAEEAADSLWTAGYEEGRMR</sequence>
<feature type="non-terminal residue" evidence="2">
    <location>
        <position position="1"/>
    </location>
</feature>
<evidence type="ECO:0000313" key="3">
    <source>
        <dbReference type="Proteomes" id="UP001432027"/>
    </source>
</evidence>
<protein>
    <submittedName>
        <fullName evidence="2">Uncharacterized protein</fullName>
    </submittedName>
</protein>